<dbReference type="InterPro" id="IPR016151">
    <property type="entry name" value="DNA_mismatch_repair_MutS_N"/>
</dbReference>
<name>A0A0F7SJ43_PHARH</name>
<keyword evidence="8" id="KW-0539">Nucleus</keyword>
<keyword evidence="5" id="KW-0067">ATP-binding</keyword>
<protein>
    <submittedName>
        <fullName evidence="13">Dna mismatch repair protein msh2</fullName>
    </submittedName>
</protein>
<dbReference type="Gene3D" id="3.40.1170.10">
    <property type="entry name" value="DNA repair protein MutS, domain I"/>
    <property type="match status" value="1"/>
</dbReference>
<evidence type="ECO:0000256" key="7">
    <source>
        <dbReference type="ARBA" id="ARBA00023204"/>
    </source>
</evidence>
<dbReference type="Gene3D" id="1.10.1420.10">
    <property type="match status" value="2"/>
</dbReference>
<dbReference type="GO" id="GO:0006312">
    <property type="term" value="P:mitotic recombination"/>
    <property type="evidence" value="ECO:0007669"/>
    <property type="project" value="TreeGrafter"/>
</dbReference>
<accession>A0A0F7SJ43</accession>
<evidence type="ECO:0000256" key="5">
    <source>
        <dbReference type="ARBA" id="ARBA00022840"/>
    </source>
</evidence>
<dbReference type="InterPro" id="IPR007696">
    <property type="entry name" value="DNA_mismatch_repair_MutS_core"/>
</dbReference>
<evidence type="ECO:0000259" key="12">
    <source>
        <dbReference type="PROSITE" id="PS00486"/>
    </source>
</evidence>
<dbReference type="FunFam" id="3.40.50.300:FF:000523">
    <property type="entry name" value="DNA mismatch repair protein"/>
    <property type="match status" value="1"/>
</dbReference>
<dbReference type="SUPFAM" id="SSF53150">
    <property type="entry name" value="DNA repair protein MutS, domain II"/>
    <property type="match status" value="1"/>
</dbReference>
<dbReference type="Gene3D" id="3.40.50.300">
    <property type="entry name" value="P-loop containing nucleotide triphosphate hydrolases"/>
    <property type="match status" value="1"/>
</dbReference>
<keyword evidence="7 10" id="KW-0234">DNA repair</keyword>
<comment type="function">
    <text evidence="10">Component of the post-replicative DNA mismatch repair system (MMR).</text>
</comment>
<dbReference type="AlphaFoldDB" id="A0A0F7SJ43"/>
<dbReference type="InterPro" id="IPR007861">
    <property type="entry name" value="DNA_mismatch_repair_MutS_clamp"/>
</dbReference>
<dbReference type="InterPro" id="IPR027417">
    <property type="entry name" value="P-loop_NTPase"/>
</dbReference>
<organism evidence="13">
    <name type="scientific">Phaffia rhodozyma</name>
    <name type="common">Yeast</name>
    <name type="synonym">Xanthophyllomyces dendrorhous</name>
    <dbReference type="NCBI Taxonomy" id="264483"/>
    <lineage>
        <taxon>Eukaryota</taxon>
        <taxon>Fungi</taxon>
        <taxon>Dikarya</taxon>
        <taxon>Basidiomycota</taxon>
        <taxon>Agaricomycotina</taxon>
        <taxon>Tremellomycetes</taxon>
        <taxon>Cystofilobasidiales</taxon>
        <taxon>Mrakiaceae</taxon>
        <taxon>Phaffia</taxon>
    </lineage>
</organism>
<comment type="subcellular location">
    <subcellularLocation>
        <location evidence="1">Nucleus</location>
    </subcellularLocation>
</comment>
<dbReference type="GO" id="GO:0140664">
    <property type="term" value="F:ATP-dependent DNA damage sensor activity"/>
    <property type="evidence" value="ECO:0007669"/>
    <property type="project" value="InterPro"/>
</dbReference>
<dbReference type="InterPro" id="IPR007695">
    <property type="entry name" value="DNA_mismatch_repair_MutS-lik_N"/>
</dbReference>
<evidence type="ECO:0000313" key="13">
    <source>
        <dbReference type="EMBL" id="CDZ98435.1"/>
    </source>
</evidence>
<evidence type="ECO:0000256" key="3">
    <source>
        <dbReference type="ARBA" id="ARBA00022741"/>
    </source>
</evidence>
<dbReference type="PIRSF" id="PIRSF005813">
    <property type="entry name" value="MSH2"/>
    <property type="match status" value="1"/>
</dbReference>
<dbReference type="InterPro" id="IPR007860">
    <property type="entry name" value="DNA_mmatch_repair_MutS_con_dom"/>
</dbReference>
<dbReference type="PANTHER" id="PTHR11361:SF35">
    <property type="entry name" value="DNA MISMATCH REPAIR PROTEIN MSH2"/>
    <property type="match status" value="1"/>
</dbReference>
<evidence type="ECO:0000256" key="1">
    <source>
        <dbReference type="ARBA" id="ARBA00004123"/>
    </source>
</evidence>
<dbReference type="Pfam" id="PF05192">
    <property type="entry name" value="MutS_III"/>
    <property type="match status" value="1"/>
</dbReference>
<evidence type="ECO:0000256" key="6">
    <source>
        <dbReference type="ARBA" id="ARBA00023125"/>
    </source>
</evidence>
<feature type="region of interest" description="Disordered" evidence="11">
    <location>
        <begin position="861"/>
        <end position="880"/>
    </location>
</feature>
<evidence type="ECO:0000256" key="4">
    <source>
        <dbReference type="ARBA" id="ARBA00022763"/>
    </source>
</evidence>
<evidence type="ECO:0000256" key="2">
    <source>
        <dbReference type="ARBA" id="ARBA00006271"/>
    </source>
</evidence>
<dbReference type="SMART" id="SM00534">
    <property type="entry name" value="MUTSac"/>
    <property type="match status" value="1"/>
</dbReference>
<feature type="domain" description="DNA mismatch repair proteins mutS family" evidence="12">
    <location>
        <begin position="749"/>
        <end position="765"/>
    </location>
</feature>
<dbReference type="PROSITE" id="PS00486">
    <property type="entry name" value="DNA_MISMATCH_REPAIR_2"/>
    <property type="match status" value="1"/>
</dbReference>
<keyword evidence="4 10" id="KW-0227">DNA damage</keyword>
<proteinExistence type="inferred from homology"/>
<dbReference type="NCBIfam" id="NF003810">
    <property type="entry name" value="PRK05399.1"/>
    <property type="match status" value="1"/>
</dbReference>
<dbReference type="SMART" id="SM00533">
    <property type="entry name" value="MUTSd"/>
    <property type="match status" value="1"/>
</dbReference>
<evidence type="ECO:0000256" key="8">
    <source>
        <dbReference type="ARBA" id="ARBA00023242"/>
    </source>
</evidence>
<dbReference type="Pfam" id="PF01624">
    <property type="entry name" value="MutS_I"/>
    <property type="match status" value="1"/>
</dbReference>
<dbReference type="EMBL" id="LN483345">
    <property type="protein sequence ID" value="CDZ98435.1"/>
    <property type="molecule type" value="Genomic_DNA"/>
</dbReference>
<sequence length="948" mass="105787">MYGKEPAGEKTSLDMDNAAEVNFIRQFENLPKKLDGTIRLFDRVNYYSCHGEDAILIASIVYNTSNAIKFIGSKTKKWPLGLPSVTLNQNAAKGFLRDALTARQMKIEIYSQEGTGRPNQPWLLTRQASPGNISQLEDLLFTNHDLLTSPIVMAIKVMTKDGVRTVGAAFADVSSRELGVAEFADNDLFSNTESLLIQLSVKECIIQADDKRTDYDLAKIRTMLERCGVIATETRASEFNPKNVEQDLNRLLNPKHAAQSLPQLNLKTALYSVSALISHLSLLTDATTHGSFSLRTHDLSQHMKLDASALSALNLLPTPGDIGGKNSSLYGLLNRCKTPQGQRLLRVWLKQPLVNKHEIERRQSLVETFVEDAEARRTLQSVYLKVMPDFSRLSKRLQRRMASLEDVVRIYQAVLRLPELIDTLEGIQLDKEDCKIIINEVFVNQLKEYSTALEGYIELVESTIDLNELGSHNYVIKSDFDDTLQSIKDQLIQARDGLDSEHERVGRELGLDIEKKLHLENQQVYGYCLRVTKAEASVIRNKRGYIELGTQKSGTYFTTSALKEFASSYQDLSRSYSKAQDSLVKEVVEIASTYIPVFETLDTVIANLDVIVSFADISISAPIPYVKPIIKEMGSGNCIIKEGRHPCLEVQDEVTFIPNDVEFLRDTAEFQIVSGPNMGGKSTYLRQVGVIALMSQIGCFVPATEAEMPIFDCVLARVGAGDSQLKGISTFMAEMLETATILRTATSSSLLLIDELGRGTSTYDGFGLAWAISEYIVTKIKAFSLFATHFHELTTLAHQNPTVRNLQVKARIQDKDITFLYTVEPGVSGQSYGIHVAELAKFPESVVKMAKRKADELEDFGDDAEVTPDDSNPFTKYSREETEEGTKIVKQFLNAWSSRVPSSSKDSGVDEKSQATLEEELAILREIAAEYRDQIEANPYTRSLLDSF</sequence>
<dbReference type="FunFam" id="1.10.1420.10:FF:000017">
    <property type="entry name" value="DNA mismatch repair protein Msh2"/>
    <property type="match status" value="1"/>
</dbReference>
<dbReference type="Gene3D" id="3.30.420.110">
    <property type="entry name" value="MutS, connector domain"/>
    <property type="match status" value="1"/>
</dbReference>
<dbReference type="FunFam" id="3.30.420.110:FF:000002">
    <property type="entry name" value="DNA mismatch repair protein"/>
    <property type="match status" value="1"/>
</dbReference>
<keyword evidence="6 10" id="KW-0238">DNA-binding</keyword>
<dbReference type="InterPro" id="IPR032642">
    <property type="entry name" value="Msh2_ATP-bd"/>
</dbReference>
<dbReference type="InterPro" id="IPR011184">
    <property type="entry name" value="DNA_mismatch_repair_Msh2"/>
</dbReference>
<dbReference type="InterPro" id="IPR000432">
    <property type="entry name" value="DNA_mismatch_repair_MutS_C"/>
</dbReference>
<dbReference type="PANTHER" id="PTHR11361">
    <property type="entry name" value="DNA MISMATCH REPAIR PROTEIN MUTS FAMILY MEMBER"/>
    <property type="match status" value="1"/>
</dbReference>
<dbReference type="CDD" id="cd03285">
    <property type="entry name" value="ABC_MSH2_euk"/>
    <property type="match status" value="1"/>
</dbReference>
<evidence type="ECO:0000256" key="9">
    <source>
        <dbReference type="ARBA" id="ARBA00064337"/>
    </source>
</evidence>
<evidence type="ECO:0000256" key="10">
    <source>
        <dbReference type="RuleBase" id="RU003756"/>
    </source>
</evidence>
<dbReference type="SUPFAM" id="SSF48334">
    <property type="entry name" value="DNA repair protein MutS, domain III"/>
    <property type="match status" value="1"/>
</dbReference>
<dbReference type="GO" id="GO:0030983">
    <property type="term" value="F:mismatched DNA binding"/>
    <property type="evidence" value="ECO:0007669"/>
    <property type="project" value="InterPro"/>
</dbReference>
<dbReference type="GO" id="GO:0032301">
    <property type="term" value="C:MutSalpha complex"/>
    <property type="evidence" value="ECO:0007669"/>
    <property type="project" value="TreeGrafter"/>
</dbReference>
<dbReference type="GO" id="GO:0006298">
    <property type="term" value="P:mismatch repair"/>
    <property type="evidence" value="ECO:0007669"/>
    <property type="project" value="InterPro"/>
</dbReference>
<keyword evidence="3 10" id="KW-0547">Nucleotide-binding</keyword>
<reference evidence="13" key="1">
    <citation type="submission" date="2014-08" db="EMBL/GenBank/DDBJ databases">
        <authorList>
            <person name="Sharma Rahul"/>
            <person name="Thines Marco"/>
        </authorList>
    </citation>
    <scope>NUCLEOTIDE SEQUENCE</scope>
</reference>
<comment type="similarity">
    <text evidence="2 10">Belongs to the DNA mismatch repair MutS family.</text>
</comment>
<evidence type="ECO:0000256" key="11">
    <source>
        <dbReference type="SAM" id="MobiDB-lite"/>
    </source>
</evidence>
<dbReference type="InterPro" id="IPR036187">
    <property type="entry name" value="DNA_mismatch_repair_MutS_sf"/>
</dbReference>
<dbReference type="InterPro" id="IPR036678">
    <property type="entry name" value="MutS_con_dom_sf"/>
</dbReference>
<dbReference type="FunFam" id="1.10.1420.10:FF:000015">
    <property type="entry name" value="DNA mismatch repair protein Msh2"/>
    <property type="match status" value="1"/>
</dbReference>
<dbReference type="SUPFAM" id="SSF52540">
    <property type="entry name" value="P-loop containing nucleoside triphosphate hydrolases"/>
    <property type="match status" value="1"/>
</dbReference>
<comment type="subunit">
    <text evidence="9">Heterodimer of msh2 and msh6.</text>
</comment>
<dbReference type="Pfam" id="PF00488">
    <property type="entry name" value="MutS_V"/>
    <property type="match status" value="1"/>
</dbReference>
<dbReference type="GO" id="GO:0005524">
    <property type="term" value="F:ATP binding"/>
    <property type="evidence" value="ECO:0007669"/>
    <property type="project" value="UniProtKB-KW"/>
</dbReference>
<dbReference type="InterPro" id="IPR045076">
    <property type="entry name" value="MutS"/>
</dbReference>
<dbReference type="Pfam" id="PF05190">
    <property type="entry name" value="MutS_IV"/>
    <property type="match status" value="1"/>
</dbReference>
<dbReference type="Pfam" id="PF05188">
    <property type="entry name" value="MutS_II"/>
    <property type="match status" value="1"/>
</dbReference>